<comment type="caution">
    <text evidence="4">The sequence shown here is derived from an EMBL/GenBank/DDBJ whole genome shotgun (WGS) entry which is preliminary data.</text>
</comment>
<dbReference type="PANTHER" id="PTHR36306">
    <property type="entry name" value="ALPHA-AMYLASE-RELATED-RELATED"/>
    <property type="match status" value="1"/>
</dbReference>
<dbReference type="AlphaFoldDB" id="A0A1F6A414"/>
<comment type="similarity">
    <text evidence="1">Belongs to the glycosyl hydrolase 57 family.</text>
</comment>
<organism evidence="4 5">
    <name type="scientific">Candidatus Gottesmanbacteria bacterium RIFCSPHIGHO2_01_FULL_47_48</name>
    <dbReference type="NCBI Taxonomy" id="1798381"/>
    <lineage>
        <taxon>Bacteria</taxon>
        <taxon>Candidatus Gottesmaniibacteriota</taxon>
    </lineage>
</organism>
<dbReference type="Proteomes" id="UP000177871">
    <property type="component" value="Unassembled WGS sequence"/>
</dbReference>
<evidence type="ECO:0000313" key="5">
    <source>
        <dbReference type="Proteomes" id="UP000177871"/>
    </source>
</evidence>
<accession>A0A1F6A414</accession>
<evidence type="ECO:0000256" key="1">
    <source>
        <dbReference type="ARBA" id="ARBA00006821"/>
    </source>
</evidence>
<reference evidence="4 5" key="1">
    <citation type="journal article" date="2016" name="Nat. Commun.">
        <title>Thousands of microbial genomes shed light on interconnected biogeochemical processes in an aquifer system.</title>
        <authorList>
            <person name="Anantharaman K."/>
            <person name="Brown C.T."/>
            <person name="Hug L.A."/>
            <person name="Sharon I."/>
            <person name="Castelle C.J."/>
            <person name="Probst A.J."/>
            <person name="Thomas B.C."/>
            <person name="Singh A."/>
            <person name="Wilkins M.J."/>
            <person name="Karaoz U."/>
            <person name="Brodie E.L."/>
            <person name="Williams K.H."/>
            <person name="Hubbard S.S."/>
            <person name="Banfield J.F."/>
        </authorList>
    </citation>
    <scope>NUCLEOTIDE SEQUENCE [LARGE SCALE GENOMIC DNA]</scope>
</reference>
<dbReference type="PANTHER" id="PTHR36306:SF1">
    <property type="entry name" value="ALPHA-AMYLASE-RELATED"/>
    <property type="match status" value="1"/>
</dbReference>
<gene>
    <name evidence="4" type="ORF">A2721_02785</name>
</gene>
<proteinExistence type="inferred from homology"/>
<sequence>MPSWALILHFYQPPSQSLTLTELILRSSYLPFLDLLLTHPEIQMTLNISASLLLQLEQIKDHDFFEKIKALGNRGQIEFLNSAIFHPILPLTPLPVITRQIKENAEIVEKFCHSKPVPGFFPPELAVDEKVLRLISKQMDFTIIDESSLNPNFDLKEIPKSSIFKFQISNFKFLVSSRSLTELIRGYPTVLHADKLITFINSQISVPKERGANLKSPLVSVSDAEVFGHHYSERTNLLRGLFESGGFRFIKATTALENLKSQVSSLKSSLVASSWQTAREDIKAGVPFIFWNNPHNPLQKKYHRLAQMAYKFLKKCSQEESSSHTIHSAEHYFDQGISSCHTYWLSNSPWWHPDLAELGARNLVKTIRTLPVAPSQKLAAERFYHRFMLEVWNRHWSGEVENQYRLYDSTRVQFLNSLPKLE</sequence>
<dbReference type="STRING" id="1798381.A2721_02785"/>
<dbReference type="SUPFAM" id="SSF88713">
    <property type="entry name" value="Glycoside hydrolase/deacetylase"/>
    <property type="match status" value="1"/>
</dbReference>
<dbReference type="InterPro" id="IPR004300">
    <property type="entry name" value="Glyco_hydro_57_N"/>
</dbReference>
<keyword evidence="2" id="KW-0119">Carbohydrate metabolism</keyword>
<name>A0A1F6A414_9BACT</name>
<dbReference type="GO" id="GO:0003824">
    <property type="term" value="F:catalytic activity"/>
    <property type="evidence" value="ECO:0007669"/>
    <property type="project" value="InterPro"/>
</dbReference>
<feature type="domain" description="Glycoside hydrolase family 57 N-terminal" evidence="3">
    <location>
        <begin position="26"/>
        <end position="235"/>
    </location>
</feature>
<dbReference type="EMBL" id="MFJK01000007">
    <property type="protein sequence ID" value="OGG19429.1"/>
    <property type="molecule type" value="Genomic_DNA"/>
</dbReference>
<dbReference type="Pfam" id="PF03065">
    <property type="entry name" value="Glyco_hydro_57"/>
    <property type="match status" value="1"/>
</dbReference>
<dbReference type="Gene3D" id="3.20.110.20">
    <property type="match status" value="1"/>
</dbReference>
<dbReference type="InterPro" id="IPR052046">
    <property type="entry name" value="GH57_Enzymes"/>
</dbReference>
<dbReference type="GO" id="GO:0005975">
    <property type="term" value="P:carbohydrate metabolic process"/>
    <property type="evidence" value="ECO:0007669"/>
    <property type="project" value="InterPro"/>
</dbReference>
<evidence type="ECO:0000256" key="2">
    <source>
        <dbReference type="ARBA" id="ARBA00023277"/>
    </source>
</evidence>
<evidence type="ECO:0000259" key="3">
    <source>
        <dbReference type="Pfam" id="PF03065"/>
    </source>
</evidence>
<evidence type="ECO:0000313" key="4">
    <source>
        <dbReference type="EMBL" id="OGG19429.1"/>
    </source>
</evidence>
<protein>
    <recommendedName>
        <fullName evidence="3">Glycoside hydrolase family 57 N-terminal domain-containing protein</fullName>
    </recommendedName>
</protein>
<dbReference type="InterPro" id="IPR011330">
    <property type="entry name" value="Glyco_hydro/deAcase_b/a-brl"/>
</dbReference>